<gene>
    <name evidence="2" type="ORF">NVIE_018020</name>
</gene>
<feature type="region of interest" description="Disordered" evidence="1">
    <location>
        <begin position="58"/>
        <end position="93"/>
    </location>
</feature>
<dbReference type="EMBL" id="CP007536">
    <property type="protein sequence ID" value="AIC16062.1"/>
    <property type="molecule type" value="Genomic_DNA"/>
</dbReference>
<dbReference type="Gene3D" id="2.120.10.10">
    <property type="match status" value="1"/>
</dbReference>
<dbReference type="HOGENOM" id="CLU_449520_0_0_2"/>
<dbReference type="OrthoDB" id="2272at2157"/>
<dbReference type="CDD" id="cd15482">
    <property type="entry name" value="Sialidase_non-viral"/>
    <property type="match status" value="1"/>
</dbReference>
<keyword evidence="3" id="KW-1185">Reference proteome</keyword>
<dbReference type="SUPFAM" id="SSF50939">
    <property type="entry name" value="Sialidases"/>
    <property type="match status" value="1"/>
</dbReference>
<dbReference type="GeneID" id="74947065"/>
<name>A0A060HSC5_9ARCH</name>
<feature type="compositionally biased region" description="Polar residues" evidence="1">
    <location>
        <begin position="70"/>
        <end position="79"/>
    </location>
</feature>
<dbReference type="AlphaFoldDB" id="A0A060HSC5"/>
<evidence type="ECO:0000256" key="1">
    <source>
        <dbReference type="SAM" id="MobiDB-lite"/>
    </source>
</evidence>
<reference evidence="2 3" key="1">
    <citation type="journal article" date="2014" name="Int. J. Syst. Evol. Microbiol.">
        <title>Nitrososphaera viennensis gen. nov., sp. nov., an aerobic and mesophilic, ammonia-oxidizing archaeon from soil and a member of the archaeal phylum Thaumarchaeota.</title>
        <authorList>
            <person name="Stieglmeier M."/>
            <person name="Klingl A."/>
            <person name="Alves R.J."/>
            <person name="Rittmann S.K."/>
            <person name="Melcher M."/>
            <person name="Leisch N."/>
            <person name="Schleper C."/>
        </authorList>
    </citation>
    <scope>NUCLEOTIDE SEQUENCE [LARGE SCALE GENOMIC DNA]</scope>
    <source>
        <strain evidence="2">EN76</strain>
    </source>
</reference>
<evidence type="ECO:0000313" key="3">
    <source>
        <dbReference type="Proteomes" id="UP000027093"/>
    </source>
</evidence>
<dbReference type="Proteomes" id="UP000027093">
    <property type="component" value="Chromosome"/>
</dbReference>
<dbReference type="InterPro" id="IPR036278">
    <property type="entry name" value="Sialidase_sf"/>
</dbReference>
<protein>
    <submittedName>
        <fullName evidence="2">Sialidase domain containing protein</fullName>
    </submittedName>
</protein>
<organism evidence="2 3">
    <name type="scientific">Nitrososphaera viennensis EN76</name>
    <dbReference type="NCBI Taxonomy" id="926571"/>
    <lineage>
        <taxon>Archaea</taxon>
        <taxon>Nitrososphaerota</taxon>
        <taxon>Nitrososphaeria</taxon>
        <taxon>Nitrososphaerales</taxon>
        <taxon>Nitrososphaeraceae</taxon>
        <taxon>Nitrososphaera</taxon>
    </lineage>
</organism>
<accession>A0A060HSC5</accession>
<sequence length="607" mass="65490">MSMKAVIMAAVMMAIGKRRRISSHAAALATLLVIIALLNTSFESSILFQQQGQQSSSIQAFGQQQDEEGTSSNNNSNLISGDDNKNDDGGAAINLSNDNGTSSFFMTAEDVSSNAMIAASGNNVYAVWVDNSTGLLGSYDIFFARSADGGDSFDSPVDLSTPIRNNGSTYGNSYSPQIAVSGNNVYVTWIESVYAPSQDRQDTHILFLRSDDGGSTFQGPIDISGGTSGIPEPESLSLAYPLYSSNPQIAVSRDDDDYNEGTVYVVWTVHPLIIPATDTQQQEERVGEGDIFFTRIGPDGSSTEPVNLSNNTGESRFPRIGLSGSNDVYVAWADDTYGDGEIFFRHISDNGSTLGPVVNISSNYFQDDKPQIAADRNNVYAIWQNYGKNETGGTVGAIGFASSQDNGTTFGEPMLVMTTKIDPAIGPLHNLATISTAAVTTAGRNLDQTGNVSSNGNNNNDDDVFVVWSDGTIGNRDIYFSKNNATSNDSPFFPYYYWTISDNAGESLLPEIAVSGSGNVYVVWMDNASGTYEIYFREANFTTTTKTATNGNNDFEVTFSDTINISNTTGNSMFPQIAAEGNNVYVAWEEYASDGENPEIYFKRIER</sequence>
<proteinExistence type="predicted"/>
<dbReference type="KEGG" id="nvn:NVIE_018020"/>
<dbReference type="RefSeq" id="WP_144239600.1">
    <property type="nucleotide sequence ID" value="NZ_CP007536.1"/>
</dbReference>
<evidence type="ECO:0000313" key="2">
    <source>
        <dbReference type="EMBL" id="AIC16062.1"/>
    </source>
</evidence>